<dbReference type="SUPFAM" id="SSF50249">
    <property type="entry name" value="Nucleic acid-binding proteins"/>
    <property type="match status" value="1"/>
</dbReference>
<dbReference type="Gene3D" id="2.40.50.140">
    <property type="entry name" value="Nucleic acid-binding proteins"/>
    <property type="match status" value="1"/>
</dbReference>
<feature type="domain" description="CSD" evidence="4">
    <location>
        <begin position="5"/>
        <end position="70"/>
    </location>
</feature>
<dbReference type="SMART" id="SM00357">
    <property type="entry name" value="CSP"/>
    <property type="match status" value="1"/>
</dbReference>
<evidence type="ECO:0000256" key="2">
    <source>
        <dbReference type="RuleBase" id="RU000408"/>
    </source>
</evidence>
<sequence>MQSGLRSGKLTKWKDERGFGFIQPVDGSQEVFLHISEVKDATRRPQENDTIYYHCIVDSDGKVRAYNAFILGARNKSEPSSSRTKPSDAIISSFPIVEVVLLSLLPLFGAIHFTWTTRNPIPLILYPVMSLVTYALYADDKSRAKRKDWRTSEQTLHLCELAGGWLGGFIAQRILRHKGQKKSYQVTFWAIVILHYVVWLFWLFSGGTL</sequence>
<feature type="transmembrane region" description="Helical" evidence="3">
    <location>
        <begin position="186"/>
        <end position="204"/>
    </location>
</feature>
<keyword evidence="1" id="KW-0597">Phosphoprotein</keyword>
<dbReference type="GO" id="GO:0043488">
    <property type="term" value="P:regulation of mRNA stability"/>
    <property type="evidence" value="ECO:0007669"/>
    <property type="project" value="TreeGrafter"/>
</dbReference>
<dbReference type="GO" id="GO:0003677">
    <property type="term" value="F:DNA binding"/>
    <property type="evidence" value="ECO:0007669"/>
    <property type="project" value="UniProtKB-KW"/>
</dbReference>
<dbReference type="KEGG" id="mvz:myaer102_55230"/>
<keyword evidence="3" id="KW-0472">Membrane</keyword>
<dbReference type="InterPro" id="IPR012340">
    <property type="entry name" value="NA-bd_OB-fold"/>
</dbReference>
<dbReference type="PANTHER" id="PTHR12962:SF1">
    <property type="entry name" value="COLD SHOCK DOMAIN-CONTAINING PROTEIN CG9705"/>
    <property type="match status" value="1"/>
</dbReference>
<dbReference type="PROSITE" id="PS00352">
    <property type="entry name" value="CSD_1"/>
    <property type="match status" value="1"/>
</dbReference>
<reference evidence="5 6" key="1">
    <citation type="submission" date="2018-11" db="EMBL/GenBank/DDBJ databases">
        <title>Complete genome sequence of Microcystis aeruginosa NIES-102.</title>
        <authorList>
            <person name="Yamaguchi H."/>
            <person name="Suzuki S."/>
            <person name="Kawachi M."/>
        </authorList>
    </citation>
    <scope>NUCLEOTIDE SEQUENCE [LARGE SCALE GENOMIC DNA]</scope>
    <source>
        <strain evidence="5 6">NIES-102</strain>
    </source>
</reference>
<evidence type="ECO:0000313" key="5">
    <source>
        <dbReference type="EMBL" id="BBH42847.1"/>
    </source>
</evidence>
<dbReference type="Pfam" id="PF00313">
    <property type="entry name" value="CSD"/>
    <property type="match status" value="1"/>
</dbReference>
<feature type="transmembrane region" description="Helical" evidence="3">
    <location>
        <begin position="89"/>
        <end position="115"/>
    </location>
</feature>
<keyword evidence="3" id="KW-0812">Transmembrane</keyword>
<dbReference type="InterPro" id="IPR011129">
    <property type="entry name" value="CSD"/>
</dbReference>
<evidence type="ECO:0000256" key="3">
    <source>
        <dbReference type="SAM" id="Phobius"/>
    </source>
</evidence>
<keyword evidence="3" id="KW-1133">Transmembrane helix</keyword>
<dbReference type="EMBL" id="AP019314">
    <property type="protein sequence ID" value="BBH42847.1"/>
    <property type="molecule type" value="Genomic_DNA"/>
</dbReference>
<dbReference type="RefSeq" id="WP_002761869.1">
    <property type="nucleotide sequence ID" value="NZ_AP019314.1"/>
</dbReference>
<evidence type="ECO:0000256" key="1">
    <source>
        <dbReference type="ARBA" id="ARBA00022553"/>
    </source>
</evidence>
<dbReference type="AlphaFoldDB" id="A0A3G9K2L2"/>
<dbReference type="InterPro" id="IPR019844">
    <property type="entry name" value="CSD_CS"/>
</dbReference>
<dbReference type="Pfam" id="PF06961">
    <property type="entry name" value="DUF1294"/>
    <property type="match status" value="1"/>
</dbReference>
<evidence type="ECO:0000313" key="6">
    <source>
        <dbReference type="Proteomes" id="UP000278152"/>
    </source>
</evidence>
<protein>
    <submittedName>
        <fullName evidence="5">Cold-shock DNA-binding domain protein</fullName>
    </submittedName>
</protein>
<dbReference type="InterPro" id="IPR010718">
    <property type="entry name" value="DUF1294"/>
</dbReference>
<feature type="transmembrane region" description="Helical" evidence="3">
    <location>
        <begin position="121"/>
        <end position="137"/>
    </location>
</feature>
<name>A0A3G9K2L2_MICVR</name>
<organism evidence="5 6">
    <name type="scientific">Microcystis viridis NIES-102</name>
    <dbReference type="NCBI Taxonomy" id="213615"/>
    <lineage>
        <taxon>Bacteria</taxon>
        <taxon>Bacillati</taxon>
        <taxon>Cyanobacteriota</taxon>
        <taxon>Cyanophyceae</taxon>
        <taxon>Oscillatoriophycideae</taxon>
        <taxon>Chroococcales</taxon>
        <taxon>Microcystaceae</taxon>
        <taxon>Microcystis</taxon>
    </lineage>
</organism>
<accession>A0A3G9K2L2</accession>
<dbReference type="InterPro" id="IPR002059">
    <property type="entry name" value="CSP_DNA-bd"/>
</dbReference>
<comment type="subcellular location">
    <subcellularLocation>
        <location evidence="2">Cytoplasm</location>
    </subcellularLocation>
</comment>
<dbReference type="InterPro" id="IPR052069">
    <property type="entry name" value="Ca-reg_mRNA-binding_domain"/>
</dbReference>
<dbReference type="GO" id="GO:0003730">
    <property type="term" value="F:mRNA 3'-UTR binding"/>
    <property type="evidence" value="ECO:0007669"/>
    <property type="project" value="TreeGrafter"/>
</dbReference>
<gene>
    <name evidence="5" type="ORF">myaer102_55230</name>
</gene>
<dbReference type="CDD" id="cd04458">
    <property type="entry name" value="CSP_CDS"/>
    <property type="match status" value="1"/>
</dbReference>
<dbReference type="PROSITE" id="PS51857">
    <property type="entry name" value="CSD_2"/>
    <property type="match status" value="1"/>
</dbReference>
<proteinExistence type="predicted"/>
<keyword evidence="5" id="KW-0238">DNA-binding</keyword>
<dbReference type="GO" id="GO:0005737">
    <property type="term" value="C:cytoplasm"/>
    <property type="evidence" value="ECO:0007669"/>
    <property type="project" value="UniProtKB-SubCell"/>
</dbReference>
<evidence type="ECO:0000259" key="4">
    <source>
        <dbReference type="PROSITE" id="PS51857"/>
    </source>
</evidence>
<dbReference type="PANTHER" id="PTHR12962">
    <property type="entry name" value="CALCIUM-REGULATED HEAT STABLE PROTEIN CRHSP-24-RELATED"/>
    <property type="match status" value="1"/>
</dbReference>
<dbReference type="Proteomes" id="UP000278152">
    <property type="component" value="Chromosome"/>
</dbReference>